<keyword evidence="2" id="KW-0238">DNA-binding</keyword>
<name>A0A7J5B9K5_9MICO</name>
<keyword evidence="6" id="KW-1185">Reference proteome</keyword>
<dbReference type="PANTHER" id="PTHR43537:SF24">
    <property type="entry name" value="GLUCONATE OPERON TRANSCRIPTIONAL REPRESSOR"/>
    <property type="match status" value="1"/>
</dbReference>
<dbReference type="GO" id="GO:0003700">
    <property type="term" value="F:DNA-binding transcription factor activity"/>
    <property type="evidence" value="ECO:0007669"/>
    <property type="project" value="InterPro"/>
</dbReference>
<dbReference type="Proteomes" id="UP000433493">
    <property type="component" value="Unassembled WGS sequence"/>
</dbReference>
<dbReference type="SUPFAM" id="SSF46785">
    <property type="entry name" value="Winged helix' DNA-binding domain"/>
    <property type="match status" value="1"/>
</dbReference>
<dbReference type="RefSeq" id="WP_158052739.1">
    <property type="nucleotide sequence ID" value="NZ_WBKB01000006.1"/>
</dbReference>
<gene>
    <name evidence="5" type="ORF">F8O05_10720</name>
</gene>
<dbReference type="CDD" id="cd07377">
    <property type="entry name" value="WHTH_GntR"/>
    <property type="match status" value="1"/>
</dbReference>
<reference evidence="5 6" key="1">
    <citation type="submission" date="2019-09" db="EMBL/GenBank/DDBJ databases">
        <title>Phylogeny of genus Pseudoclavibacter and closely related genus.</title>
        <authorList>
            <person name="Li Y."/>
        </authorList>
    </citation>
    <scope>NUCLEOTIDE SEQUENCE [LARGE SCALE GENOMIC DNA]</scope>
    <source>
        <strain evidence="5 6">KCTC 13959</strain>
    </source>
</reference>
<feature type="domain" description="HTH gntR-type" evidence="4">
    <location>
        <begin position="14"/>
        <end position="84"/>
    </location>
</feature>
<dbReference type="AlphaFoldDB" id="A0A7J5B9K5"/>
<dbReference type="PANTHER" id="PTHR43537">
    <property type="entry name" value="TRANSCRIPTIONAL REGULATOR, GNTR FAMILY"/>
    <property type="match status" value="1"/>
</dbReference>
<proteinExistence type="predicted"/>
<evidence type="ECO:0000256" key="3">
    <source>
        <dbReference type="ARBA" id="ARBA00023163"/>
    </source>
</evidence>
<dbReference type="Gene3D" id="1.20.120.530">
    <property type="entry name" value="GntR ligand-binding domain-like"/>
    <property type="match status" value="1"/>
</dbReference>
<comment type="caution">
    <text evidence="5">The sequence shown here is derived from an EMBL/GenBank/DDBJ whole genome shotgun (WGS) entry which is preliminary data.</text>
</comment>
<dbReference type="SMART" id="SM00895">
    <property type="entry name" value="FCD"/>
    <property type="match status" value="1"/>
</dbReference>
<keyword evidence="1" id="KW-0805">Transcription regulation</keyword>
<dbReference type="InterPro" id="IPR011711">
    <property type="entry name" value="GntR_C"/>
</dbReference>
<evidence type="ECO:0000313" key="5">
    <source>
        <dbReference type="EMBL" id="KAB1642284.1"/>
    </source>
</evidence>
<accession>A0A7J5B9K5</accession>
<evidence type="ECO:0000256" key="1">
    <source>
        <dbReference type="ARBA" id="ARBA00023015"/>
    </source>
</evidence>
<protein>
    <submittedName>
        <fullName evidence="5">FadR family transcriptional regulator</fullName>
    </submittedName>
</protein>
<dbReference type="PROSITE" id="PS50949">
    <property type="entry name" value="HTH_GNTR"/>
    <property type="match status" value="1"/>
</dbReference>
<evidence type="ECO:0000313" key="6">
    <source>
        <dbReference type="Proteomes" id="UP000433493"/>
    </source>
</evidence>
<evidence type="ECO:0000256" key="2">
    <source>
        <dbReference type="ARBA" id="ARBA00023125"/>
    </source>
</evidence>
<evidence type="ECO:0000259" key="4">
    <source>
        <dbReference type="PROSITE" id="PS50949"/>
    </source>
</evidence>
<dbReference type="EMBL" id="WBKB01000006">
    <property type="protein sequence ID" value="KAB1642284.1"/>
    <property type="molecule type" value="Genomic_DNA"/>
</dbReference>
<dbReference type="Gene3D" id="1.10.10.10">
    <property type="entry name" value="Winged helix-like DNA-binding domain superfamily/Winged helix DNA-binding domain"/>
    <property type="match status" value="1"/>
</dbReference>
<sequence>MDLNAFRLPRSAGKIGADDIYGVLIEAMATGVLREGDRFPAESQLAAHFRVAPMTLRQALGRLRDEEYIVTTRGRTGGTSVAMGIADRMEQEALGLEVSVEELRDLTDWRCGVSGAASFLAALRGTPAEREELRRLEEEFLRVIDSTTERRLADSLLHIHIAKMSGSRRLTTAEREIQDQLTRFIRVTSYPGMDLSHDDMSHRALVQAIVSGDAEAARRALEHHVEITYYWGTQQSHIVRGGDAR</sequence>
<dbReference type="Pfam" id="PF00392">
    <property type="entry name" value="GntR"/>
    <property type="match status" value="1"/>
</dbReference>
<keyword evidence="3" id="KW-0804">Transcription</keyword>
<dbReference type="InterPro" id="IPR000524">
    <property type="entry name" value="Tscrpt_reg_HTH_GntR"/>
</dbReference>
<dbReference type="OrthoDB" id="9784718at2"/>
<organism evidence="5 6">
    <name type="scientific">Gulosibacter chungangensis</name>
    <dbReference type="NCBI Taxonomy" id="979746"/>
    <lineage>
        <taxon>Bacteria</taxon>
        <taxon>Bacillati</taxon>
        <taxon>Actinomycetota</taxon>
        <taxon>Actinomycetes</taxon>
        <taxon>Micrococcales</taxon>
        <taxon>Microbacteriaceae</taxon>
        <taxon>Gulosibacter</taxon>
    </lineage>
</organism>
<dbReference type="InterPro" id="IPR036390">
    <property type="entry name" value="WH_DNA-bd_sf"/>
</dbReference>
<dbReference type="InterPro" id="IPR036388">
    <property type="entry name" value="WH-like_DNA-bd_sf"/>
</dbReference>
<dbReference type="GO" id="GO:0003677">
    <property type="term" value="F:DNA binding"/>
    <property type="evidence" value="ECO:0007669"/>
    <property type="project" value="UniProtKB-KW"/>
</dbReference>
<dbReference type="Pfam" id="PF07729">
    <property type="entry name" value="FCD"/>
    <property type="match status" value="1"/>
</dbReference>
<dbReference type="SUPFAM" id="SSF48008">
    <property type="entry name" value="GntR ligand-binding domain-like"/>
    <property type="match status" value="1"/>
</dbReference>
<dbReference type="InterPro" id="IPR008920">
    <property type="entry name" value="TF_FadR/GntR_C"/>
</dbReference>
<dbReference type="SMART" id="SM00345">
    <property type="entry name" value="HTH_GNTR"/>
    <property type="match status" value="1"/>
</dbReference>